<protein>
    <submittedName>
        <fullName evidence="6">DNA-binding transcriptional regulator, LysR family</fullName>
    </submittedName>
</protein>
<dbReference type="RefSeq" id="WP_090071124.1">
    <property type="nucleotide sequence ID" value="NZ_FOVR01000003.1"/>
</dbReference>
<evidence type="ECO:0000256" key="2">
    <source>
        <dbReference type="ARBA" id="ARBA00023015"/>
    </source>
</evidence>
<keyword evidence="2" id="KW-0805">Transcription regulation</keyword>
<evidence type="ECO:0000256" key="4">
    <source>
        <dbReference type="ARBA" id="ARBA00023163"/>
    </source>
</evidence>
<organism evidence="6 7">
    <name type="scientific">Cohaesibacter marisflavi</name>
    <dbReference type="NCBI Taxonomy" id="655353"/>
    <lineage>
        <taxon>Bacteria</taxon>
        <taxon>Pseudomonadati</taxon>
        <taxon>Pseudomonadota</taxon>
        <taxon>Alphaproteobacteria</taxon>
        <taxon>Hyphomicrobiales</taxon>
        <taxon>Cohaesibacteraceae</taxon>
    </lineage>
</organism>
<reference evidence="6 7" key="1">
    <citation type="submission" date="2016-10" db="EMBL/GenBank/DDBJ databases">
        <authorList>
            <person name="de Groot N.N."/>
        </authorList>
    </citation>
    <scope>NUCLEOTIDE SEQUENCE [LARGE SCALE GENOMIC DNA]</scope>
    <source>
        <strain evidence="6 7">CGMCC 1.9157</strain>
    </source>
</reference>
<keyword evidence="3 6" id="KW-0238">DNA-binding</keyword>
<dbReference type="AlphaFoldDB" id="A0A1I5EWX5"/>
<gene>
    <name evidence="6" type="ORF">SAMN04488056_103384</name>
</gene>
<dbReference type="Pfam" id="PF00126">
    <property type="entry name" value="HTH_1"/>
    <property type="match status" value="1"/>
</dbReference>
<dbReference type="Gene3D" id="3.40.190.290">
    <property type="match status" value="1"/>
</dbReference>
<dbReference type="InterPro" id="IPR036390">
    <property type="entry name" value="WH_DNA-bd_sf"/>
</dbReference>
<dbReference type="GO" id="GO:0003700">
    <property type="term" value="F:DNA-binding transcription factor activity"/>
    <property type="evidence" value="ECO:0007669"/>
    <property type="project" value="InterPro"/>
</dbReference>
<evidence type="ECO:0000313" key="7">
    <source>
        <dbReference type="Proteomes" id="UP000199236"/>
    </source>
</evidence>
<dbReference type="PANTHER" id="PTHR30126">
    <property type="entry name" value="HTH-TYPE TRANSCRIPTIONAL REGULATOR"/>
    <property type="match status" value="1"/>
</dbReference>
<comment type="similarity">
    <text evidence="1">Belongs to the LysR transcriptional regulatory family.</text>
</comment>
<dbReference type="PROSITE" id="PS50931">
    <property type="entry name" value="HTH_LYSR"/>
    <property type="match status" value="1"/>
</dbReference>
<dbReference type="GO" id="GO:0000976">
    <property type="term" value="F:transcription cis-regulatory region binding"/>
    <property type="evidence" value="ECO:0007669"/>
    <property type="project" value="TreeGrafter"/>
</dbReference>
<dbReference type="Pfam" id="PF03466">
    <property type="entry name" value="LysR_substrate"/>
    <property type="match status" value="1"/>
</dbReference>
<evidence type="ECO:0000256" key="3">
    <source>
        <dbReference type="ARBA" id="ARBA00023125"/>
    </source>
</evidence>
<dbReference type="Gene3D" id="1.10.10.10">
    <property type="entry name" value="Winged helix-like DNA-binding domain superfamily/Winged helix DNA-binding domain"/>
    <property type="match status" value="1"/>
</dbReference>
<dbReference type="OrthoDB" id="9814165at2"/>
<dbReference type="EMBL" id="FOVR01000003">
    <property type="protein sequence ID" value="SFO15890.1"/>
    <property type="molecule type" value="Genomic_DNA"/>
</dbReference>
<dbReference type="SUPFAM" id="SSF46785">
    <property type="entry name" value="Winged helix' DNA-binding domain"/>
    <property type="match status" value="1"/>
</dbReference>
<feature type="domain" description="HTH lysR-type" evidence="5">
    <location>
        <begin position="6"/>
        <end position="63"/>
    </location>
</feature>
<dbReference type="Proteomes" id="UP000199236">
    <property type="component" value="Unassembled WGS sequence"/>
</dbReference>
<evidence type="ECO:0000313" key="6">
    <source>
        <dbReference type="EMBL" id="SFO15890.1"/>
    </source>
</evidence>
<dbReference type="InterPro" id="IPR000847">
    <property type="entry name" value="LysR_HTH_N"/>
</dbReference>
<keyword evidence="4" id="KW-0804">Transcription</keyword>
<dbReference type="PANTHER" id="PTHR30126:SF88">
    <property type="entry name" value="TRANSCRIPTIONAL REGULATOR-RELATED"/>
    <property type="match status" value="1"/>
</dbReference>
<sequence length="307" mass="34104">MQIPRTTIEQWSVLQVVVQSGSFALAAEALNRSPSSISYTVNKLQQSLGAELMRADGRRAVLTALGRELLDTAVPLIEDFIELEAQVRSRDAEFSQRLSLNVDSLFPSHLLFEALSHFSRHYPDHRVDLQEHVRRAVVSEAGADWDLAISMPSPNLRSIARLYESRFLQVARADHPLIQRKPTRSAMMRHTRVVVEGDEVIAGTASPKEGRFWIVESVAAIKAAILQGNCYGWIPQEEIKEELARGEVAILDLGPVAQGSIPLELYMREAVEASAPIRYLVECLIEVAEHHQQAEASALPSGRLDAD</sequence>
<name>A0A1I5EWX5_9HYPH</name>
<keyword evidence="7" id="KW-1185">Reference proteome</keyword>
<dbReference type="InterPro" id="IPR036388">
    <property type="entry name" value="WH-like_DNA-bd_sf"/>
</dbReference>
<proteinExistence type="inferred from homology"/>
<evidence type="ECO:0000256" key="1">
    <source>
        <dbReference type="ARBA" id="ARBA00009437"/>
    </source>
</evidence>
<dbReference type="SUPFAM" id="SSF53850">
    <property type="entry name" value="Periplasmic binding protein-like II"/>
    <property type="match status" value="1"/>
</dbReference>
<dbReference type="InterPro" id="IPR005119">
    <property type="entry name" value="LysR_subst-bd"/>
</dbReference>
<evidence type="ECO:0000259" key="5">
    <source>
        <dbReference type="PROSITE" id="PS50931"/>
    </source>
</evidence>
<accession>A0A1I5EWX5</accession>
<dbReference type="STRING" id="655353.SAMN04488056_103384"/>